<dbReference type="Gene3D" id="3.30.70.20">
    <property type="match status" value="1"/>
</dbReference>
<dbReference type="GO" id="GO:0046872">
    <property type="term" value="F:metal ion binding"/>
    <property type="evidence" value="ECO:0007669"/>
    <property type="project" value="UniProtKB-KW"/>
</dbReference>
<feature type="domain" description="4Fe-4S ferredoxin-type" evidence="4">
    <location>
        <begin position="338"/>
        <end position="366"/>
    </location>
</feature>
<dbReference type="EMBL" id="DVFT01000075">
    <property type="protein sequence ID" value="HIQ95898.1"/>
    <property type="molecule type" value="Genomic_DNA"/>
</dbReference>
<evidence type="ECO:0000256" key="3">
    <source>
        <dbReference type="ARBA" id="ARBA00023014"/>
    </source>
</evidence>
<dbReference type="PANTHER" id="PTHR43312:SF2">
    <property type="entry name" value="OXIDOREDUCTASE"/>
    <property type="match status" value="1"/>
</dbReference>
<organism evidence="5 6">
    <name type="scientific">Candidatus Limivivens merdigallinarum</name>
    <dbReference type="NCBI Taxonomy" id="2840859"/>
    <lineage>
        <taxon>Bacteria</taxon>
        <taxon>Bacillati</taxon>
        <taxon>Bacillota</taxon>
        <taxon>Clostridia</taxon>
        <taxon>Lachnospirales</taxon>
        <taxon>Lachnospiraceae</taxon>
        <taxon>Lachnospiraceae incertae sedis</taxon>
        <taxon>Candidatus Limivivens</taxon>
    </lineage>
</organism>
<dbReference type="InterPro" id="IPR017896">
    <property type="entry name" value="4Fe4S_Fe-S-bd"/>
</dbReference>
<name>A0A9D1D0U4_9FIRM</name>
<evidence type="ECO:0000256" key="1">
    <source>
        <dbReference type="ARBA" id="ARBA00022723"/>
    </source>
</evidence>
<keyword evidence="2" id="KW-0408">Iron</keyword>
<sequence>MEKYLGEQIPKLGFGLMRLPMKDNAIDIEATKEMVDEFLNQGFCYFDTAYGYNDGESEKAIRKALVERYPRDKFLLATKLPAWAGAKTKEEAEKMFDTSLERTGAGYFDFYLLHNLGEQRTHFFDDYDIWNFLQKKKEAGLIRHLGFSFHDKASVLEEILKAHPEMEFVQLQINYADWEDHSVESRKCYEVARKYGKPIIIMEPVKGGTLANPPKEVTDLFKGYAPDASPSSWAIRFAASLDGIITVLSGMSNMDQMKDNLSYMKDFQPLNEEEHAIINKAREIFKSFGTVPCTACAYCMKGCPKSIAIYGTFQAINIYTMYKDLEGAKGKYTWNTAGHGWGKASDCIQCGKCETVCPQHIHIREELKKAAEILEA</sequence>
<gene>
    <name evidence="5" type="ORF">IAB26_04975</name>
</gene>
<dbReference type="Pfam" id="PF00248">
    <property type="entry name" value="Aldo_ket_red"/>
    <property type="match status" value="1"/>
</dbReference>
<accession>A0A9D1D0U4</accession>
<dbReference type="PANTHER" id="PTHR43312">
    <property type="entry name" value="D-THREO-ALDOSE 1-DEHYDROGENASE"/>
    <property type="match status" value="1"/>
</dbReference>
<evidence type="ECO:0000256" key="2">
    <source>
        <dbReference type="ARBA" id="ARBA00023004"/>
    </source>
</evidence>
<dbReference type="Proteomes" id="UP000886886">
    <property type="component" value="Unassembled WGS sequence"/>
</dbReference>
<dbReference type="InterPro" id="IPR017900">
    <property type="entry name" value="4Fe4S_Fe_S_CS"/>
</dbReference>
<dbReference type="Gene3D" id="3.20.20.100">
    <property type="entry name" value="NADP-dependent oxidoreductase domain"/>
    <property type="match status" value="1"/>
</dbReference>
<dbReference type="CDD" id="cd19096">
    <property type="entry name" value="AKR_Fe-S_oxidoreductase"/>
    <property type="match status" value="1"/>
</dbReference>
<dbReference type="GO" id="GO:0051536">
    <property type="term" value="F:iron-sulfur cluster binding"/>
    <property type="evidence" value="ECO:0007669"/>
    <property type="project" value="UniProtKB-KW"/>
</dbReference>
<dbReference type="InterPro" id="IPR036812">
    <property type="entry name" value="NAD(P)_OxRdtase_dom_sf"/>
</dbReference>
<dbReference type="SUPFAM" id="SSF51430">
    <property type="entry name" value="NAD(P)-linked oxidoreductase"/>
    <property type="match status" value="1"/>
</dbReference>
<evidence type="ECO:0000259" key="4">
    <source>
        <dbReference type="PROSITE" id="PS51379"/>
    </source>
</evidence>
<dbReference type="PROSITE" id="PS00198">
    <property type="entry name" value="4FE4S_FER_1"/>
    <property type="match status" value="1"/>
</dbReference>
<dbReference type="PROSITE" id="PS51379">
    <property type="entry name" value="4FE4S_FER_2"/>
    <property type="match status" value="1"/>
</dbReference>
<evidence type="ECO:0000313" key="5">
    <source>
        <dbReference type="EMBL" id="HIQ95898.1"/>
    </source>
</evidence>
<dbReference type="AlphaFoldDB" id="A0A9D1D0U4"/>
<comment type="caution">
    <text evidence="5">The sequence shown here is derived from an EMBL/GenBank/DDBJ whole genome shotgun (WGS) entry which is preliminary data.</text>
</comment>
<keyword evidence="3" id="KW-0411">Iron-sulfur</keyword>
<dbReference type="InterPro" id="IPR053135">
    <property type="entry name" value="AKR2_Oxidoreductase"/>
</dbReference>
<dbReference type="SUPFAM" id="SSF46548">
    <property type="entry name" value="alpha-helical ferredoxin"/>
    <property type="match status" value="1"/>
</dbReference>
<evidence type="ECO:0000313" key="6">
    <source>
        <dbReference type="Proteomes" id="UP000886886"/>
    </source>
</evidence>
<protein>
    <submittedName>
        <fullName evidence="5">Aldo/keto reductase</fullName>
    </submittedName>
</protein>
<proteinExistence type="predicted"/>
<dbReference type="InterPro" id="IPR023210">
    <property type="entry name" value="NADP_OxRdtase_dom"/>
</dbReference>
<keyword evidence="1" id="KW-0479">Metal-binding</keyword>
<reference evidence="5" key="1">
    <citation type="submission" date="2020-10" db="EMBL/GenBank/DDBJ databases">
        <authorList>
            <person name="Gilroy R."/>
        </authorList>
    </citation>
    <scope>NUCLEOTIDE SEQUENCE</scope>
    <source>
        <strain evidence="5">ChiSjej3B21-11622</strain>
    </source>
</reference>
<reference evidence="5" key="2">
    <citation type="journal article" date="2021" name="PeerJ">
        <title>Extensive microbial diversity within the chicken gut microbiome revealed by metagenomics and culture.</title>
        <authorList>
            <person name="Gilroy R."/>
            <person name="Ravi A."/>
            <person name="Getino M."/>
            <person name="Pursley I."/>
            <person name="Horton D.L."/>
            <person name="Alikhan N.F."/>
            <person name="Baker D."/>
            <person name="Gharbi K."/>
            <person name="Hall N."/>
            <person name="Watson M."/>
            <person name="Adriaenssens E.M."/>
            <person name="Foster-Nyarko E."/>
            <person name="Jarju S."/>
            <person name="Secka A."/>
            <person name="Antonio M."/>
            <person name="Oren A."/>
            <person name="Chaudhuri R.R."/>
            <person name="La Ragione R."/>
            <person name="Hildebrand F."/>
            <person name="Pallen M.J."/>
        </authorList>
    </citation>
    <scope>NUCLEOTIDE SEQUENCE</scope>
    <source>
        <strain evidence="5">ChiSjej3B21-11622</strain>
    </source>
</reference>
<dbReference type="Pfam" id="PF13187">
    <property type="entry name" value="Fer4_9"/>
    <property type="match status" value="1"/>
</dbReference>